<reference evidence="2" key="2">
    <citation type="journal article" date="2016" name="Sci. Rep.">
        <title>Dictyocaulus viviparus genome, variome and transcriptome elucidate lungworm biology and support future intervention.</title>
        <authorList>
            <person name="McNulty S.N."/>
            <person name="Strube C."/>
            <person name="Rosa B.A."/>
            <person name="Martin J.C."/>
            <person name="Tyagi R."/>
            <person name="Choi Y.J."/>
            <person name="Wang Q."/>
            <person name="Hallsworth Pepin K."/>
            <person name="Zhang X."/>
            <person name="Ozersky P."/>
            <person name="Wilson R.K."/>
            <person name="Sternberg P.W."/>
            <person name="Gasser R.B."/>
            <person name="Mitreva M."/>
        </authorList>
    </citation>
    <scope>NUCLEOTIDE SEQUENCE [LARGE SCALE GENOMIC DNA]</scope>
    <source>
        <strain evidence="2">HannoverDv2000</strain>
    </source>
</reference>
<protein>
    <recommendedName>
        <fullName evidence="3">Cadherin domain-containing protein</fullName>
    </recommendedName>
</protein>
<evidence type="ECO:0008006" key="3">
    <source>
        <dbReference type="Google" id="ProtNLM"/>
    </source>
</evidence>
<keyword evidence="2" id="KW-1185">Reference proteome</keyword>
<accession>A0A0D8X7E0</accession>
<evidence type="ECO:0000313" key="2">
    <source>
        <dbReference type="Proteomes" id="UP000053766"/>
    </source>
</evidence>
<proteinExistence type="predicted"/>
<sequence length="100" mass="11042">SGAEGKFYYDTKTNTLYVNGDLIEGERYQVVIEATDGGGRTSQAIVIVTALQKSFPLNPQLSEVEKLRQNSLTFITPAPTSQTNDGVLVSHLLFHCIRRI</sequence>
<reference evidence="1 2" key="1">
    <citation type="submission" date="2013-11" db="EMBL/GenBank/DDBJ databases">
        <title>Draft genome of the bovine lungworm Dictyocaulus viviparus.</title>
        <authorList>
            <person name="Mitreva M."/>
        </authorList>
    </citation>
    <scope>NUCLEOTIDE SEQUENCE [LARGE SCALE GENOMIC DNA]</scope>
    <source>
        <strain evidence="1 2">HannoverDv2000</strain>
    </source>
</reference>
<dbReference type="OrthoDB" id="6252479at2759"/>
<dbReference type="STRING" id="29172.A0A0D8X7E0"/>
<organism evidence="1 2">
    <name type="scientific">Dictyocaulus viviparus</name>
    <name type="common">Bovine lungworm</name>
    <dbReference type="NCBI Taxonomy" id="29172"/>
    <lineage>
        <taxon>Eukaryota</taxon>
        <taxon>Metazoa</taxon>
        <taxon>Ecdysozoa</taxon>
        <taxon>Nematoda</taxon>
        <taxon>Chromadorea</taxon>
        <taxon>Rhabditida</taxon>
        <taxon>Rhabditina</taxon>
        <taxon>Rhabditomorpha</taxon>
        <taxon>Strongyloidea</taxon>
        <taxon>Metastrongylidae</taxon>
        <taxon>Dictyocaulus</taxon>
    </lineage>
</organism>
<gene>
    <name evidence="1" type="ORF">DICVIV_14430</name>
</gene>
<dbReference type="Proteomes" id="UP000053766">
    <property type="component" value="Unassembled WGS sequence"/>
</dbReference>
<evidence type="ECO:0000313" key="1">
    <source>
        <dbReference type="EMBL" id="KJH39687.1"/>
    </source>
</evidence>
<dbReference type="AlphaFoldDB" id="A0A0D8X7E0"/>
<dbReference type="EMBL" id="KN721817">
    <property type="protein sequence ID" value="KJH39687.1"/>
    <property type="molecule type" value="Genomic_DNA"/>
</dbReference>
<name>A0A0D8X7E0_DICVI</name>
<feature type="non-terminal residue" evidence="1">
    <location>
        <position position="1"/>
    </location>
</feature>